<protein>
    <recommendedName>
        <fullName evidence="1">diguanylate cyclase</fullName>
        <ecNumber evidence="1">2.7.7.65</ecNumber>
    </recommendedName>
</protein>
<dbReference type="EMBL" id="JBHRSS010000003">
    <property type="protein sequence ID" value="MFC3103137.1"/>
    <property type="molecule type" value="Genomic_DNA"/>
</dbReference>
<dbReference type="Pfam" id="PF20966">
    <property type="entry name" value="MASE6"/>
    <property type="match status" value="1"/>
</dbReference>
<sequence length="344" mass="37937">MAMPSGSRAAEPIPAHVHRRPVLQVLLWFTAAFGTIFAILNYRNGNYGIMAAEIVMGVFALSLLRIVRRTVHLQRWILVYLVPFFSVMMYALTTSLAAPTIFAWVLLIPILSHLLLGRWVGGAMAAFYMLVAGAIFFWKFGLDPGFGNARSVANVALASVCIFGFSYVYEVSRENAENQLRRMALTDPLTGLPNRARLGEVFDSEKARHLRSGTPLCLLMIDLDHFKQVNDRYGHDAGDAVLCFVADTLRERLRPSDLACRLGGEEFGIFLAETESRQARAVAEDLRGAIAAEPCRRADQAIDLSMSIGIAQLGPDGDDLETLFNAADQRLYQAKIGGRNQVVG</sequence>
<dbReference type="EC" id="2.7.7.65" evidence="1"/>
<dbReference type="Gene3D" id="3.30.70.270">
    <property type="match status" value="1"/>
</dbReference>
<dbReference type="NCBIfam" id="TIGR00254">
    <property type="entry name" value="GGDEF"/>
    <property type="match status" value="1"/>
</dbReference>
<keyword evidence="3" id="KW-0812">Transmembrane</keyword>
<dbReference type="Pfam" id="PF00990">
    <property type="entry name" value="GGDEF"/>
    <property type="match status" value="1"/>
</dbReference>
<dbReference type="InterPro" id="IPR048435">
    <property type="entry name" value="MASE6"/>
</dbReference>
<dbReference type="PANTHER" id="PTHR45138">
    <property type="entry name" value="REGULATORY COMPONENTS OF SENSORY TRANSDUCTION SYSTEM"/>
    <property type="match status" value="1"/>
</dbReference>
<dbReference type="CDD" id="cd01949">
    <property type="entry name" value="GGDEF"/>
    <property type="match status" value="1"/>
</dbReference>
<dbReference type="Proteomes" id="UP001595462">
    <property type="component" value="Unassembled WGS sequence"/>
</dbReference>
<keyword evidence="6" id="KW-1185">Reference proteome</keyword>
<evidence type="ECO:0000313" key="5">
    <source>
        <dbReference type="EMBL" id="MFC3103137.1"/>
    </source>
</evidence>
<feature type="transmembrane region" description="Helical" evidence="3">
    <location>
        <begin position="46"/>
        <end position="66"/>
    </location>
</feature>
<reference evidence="6" key="1">
    <citation type="journal article" date="2019" name="Int. J. Syst. Evol. Microbiol.">
        <title>The Global Catalogue of Microorganisms (GCM) 10K type strain sequencing project: providing services to taxonomists for standard genome sequencing and annotation.</title>
        <authorList>
            <consortium name="The Broad Institute Genomics Platform"/>
            <consortium name="The Broad Institute Genome Sequencing Center for Infectious Disease"/>
            <person name="Wu L."/>
            <person name="Ma J."/>
        </authorList>
    </citation>
    <scope>NUCLEOTIDE SEQUENCE [LARGE SCALE GENOMIC DNA]</scope>
    <source>
        <strain evidence="6">KCTC 52640</strain>
    </source>
</reference>
<feature type="transmembrane region" description="Helical" evidence="3">
    <location>
        <begin position="119"/>
        <end position="140"/>
    </location>
</feature>
<dbReference type="InterPro" id="IPR043128">
    <property type="entry name" value="Rev_trsase/Diguanyl_cyclase"/>
</dbReference>
<dbReference type="PROSITE" id="PS50887">
    <property type="entry name" value="GGDEF"/>
    <property type="match status" value="1"/>
</dbReference>
<comment type="catalytic activity">
    <reaction evidence="2">
        <text>2 GTP = 3',3'-c-di-GMP + 2 diphosphate</text>
        <dbReference type="Rhea" id="RHEA:24898"/>
        <dbReference type="ChEBI" id="CHEBI:33019"/>
        <dbReference type="ChEBI" id="CHEBI:37565"/>
        <dbReference type="ChEBI" id="CHEBI:58805"/>
        <dbReference type="EC" id="2.7.7.65"/>
    </reaction>
</comment>
<name>A0ABV7EN98_9GAMM</name>
<gene>
    <name evidence="5" type="ORF">ACFOSU_04455</name>
</gene>
<dbReference type="PANTHER" id="PTHR45138:SF9">
    <property type="entry name" value="DIGUANYLATE CYCLASE DGCM-RELATED"/>
    <property type="match status" value="1"/>
</dbReference>
<dbReference type="InterPro" id="IPR029787">
    <property type="entry name" value="Nucleotide_cyclase"/>
</dbReference>
<evidence type="ECO:0000256" key="3">
    <source>
        <dbReference type="SAM" id="Phobius"/>
    </source>
</evidence>
<dbReference type="InterPro" id="IPR050469">
    <property type="entry name" value="Diguanylate_Cyclase"/>
</dbReference>
<organism evidence="5 6">
    <name type="scientific">Salinisphaera aquimarina</name>
    <dbReference type="NCBI Taxonomy" id="2094031"/>
    <lineage>
        <taxon>Bacteria</taxon>
        <taxon>Pseudomonadati</taxon>
        <taxon>Pseudomonadota</taxon>
        <taxon>Gammaproteobacteria</taxon>
        <taxon>Salinisphaerales</taxon>
        <taxon>Salinisphaeraceae</taxon>
        <taxon>Salinisphaera</taxon>
    </lineage>
</organism>
<accession>A0ABV7EN98</accession>
<feature type="domain" description="GGDEF" evidence="4">
    <location>
        <begin position="214"/>
        <end position="344"/>
    </location>
</feature>
<keyword evidence="3" id="KW-0472">Membrane</keyword>
<dbReference type="SUPFAM" id="SSF55073">
    <property type="entry name" value="Nucleotide cyclase"/>
    <property type="match status" value="1"/>
</dbReference>
<evidence type="ECO:0000256" key="1">
    <source>
        <dbReference type="ARBA" id="ARBA00012528"/>
    </source>
</evidence>
<dbReference type="InterPro" id="IPR000160">
    <property type="entry name" value="GGDEF_dom"/>
</dbReference>
<proteinExistence type="predicted"/>
<feature type="transmembrane region" description="Helical" evidence="3">
    <location>
        <begin position="78"/>
        <end position="107"/>
    </location>
</feature>
<feature type="transmembrane region" description="Helical" evidence="3">
    <location>
        <begin position="152"/>
        <end position="169"/>
    </location>
</feature>
<comment type="caution">
    <text evidence="5">The sequence shown here is derived from an EMBL/GenBank/DDBJ whole genome shotgun (WGS) entry which is preliminary data.</text>
</comment>
<feature type="transmembrane region" description="Helical" evidence="3">
    <location>
        <begin position="21"/>
        <end position="40"/>
    </location>
</feature>
<evidence type="ECO:0000313" key="6">
    <source>
        <dbReference type="Proteomes" id="UP001595462"/>
    </source>
</evidence>
<keyword evidence="3" id="KW-1133">Transmembrane helix</keyword>
<evidence type="ECO:0000259" key="4">
    <source>
        <dbReference type="PROSITE" id="PS50887"/>
    </source>
</evidence>
<evidence type="ECO:0000256" key="2">
    <source>
        <dbReference type="ARBA" id="ARBA00034247"/>
    </source>
</evidence>
<dbReference type="SMART" id="SM00267">
    <property type="entry name" value="GGDEF"/>
    <property type="match status" value="1"/>
</dbReference>